<evidence type="ECO:0000313" key="1">
    <source>
        <dbReference type="EMBL" id="ANB91043.1"/>
    </source>
</evidence>
<proteinExistence type="predicted"/>
<evidence type="ECO:0000313" key="2">
    <source>
        <dbReference type="EMBL" id="STY86541.1"/>
    </source>
</evidence>
<dbReference type="RefSeq" id="WP_063513621.1">
    <property type="nucleotide sequence ID" value="NZ_CP011158.1"/>
</dbReference>
<organism evidence="2 4">
    <name type="scientific">Moraxella ovis</name>
    <dbReference type="NCBI Taxonomy" id="29433"/>
    <lineage>
        <taxon>Bacteria</taxon>
        <taxon>Pseudomonadati</taxon>
        <taxon>Pseudomonadota</taxon>
        <taxon>Gammaproteobacteria</taxon>
        <taxon>Moraxellales</taxon>
        <taxon>Moraxellaceae</taxon>
        <taxon>Moraxella</taxon>
    </lineage>
</organism>
<dbReference type="AlphaFoldDB" id="A0A378PID1"/>
<reference evidence="2 4" key="2">
    <citation type="submission" date="2018-06" db="EMBL/GenBank/DDBJ databases">
        <authorList>
            <consortium name="Pathogen Informatics"/>
            <person name="Doyle S."/>
        </authorList>
    </citation>
    <scope>NUCLEOTIDE SEQUENCE [LARGE SCALE GENOMIC DNA]</scope>
    <source>
        <strain evidence="2 4">NCTC11227</strain>
    </source>
</reference>
<dbReference type="STRING" id="29433.MOVS_02510"/>
<dbReference type="EMBL" id="CP011158">
    <property type="protein sequence ID" value="ANB91043.1"/>
    <property type="molecule type" value="Genomic_DNA"/>
</dbReference>
<reference evidence="1 3" key="1">
    <citation type="submission" date="2015-04" db="EMBL/GenBank/DDBJ databases">
        <authorList>
            <person name="Calcutt M.J."/>
            <person name="Foecking M.F."/>
        </authorList>
    </citation>
    <scope>NUCLEOTIDE SEQUENCE [LARGE SCALE GENOMIC DNA]</scope>
    <source>
        <strain evidence="1 3">199/55</strain>
    </source>
</reference>
<name>A0A378PID1_9GAMM</name>
<protein>
    <submittedName>
        <fullName evidence="2">Uncharacterized protein</fullName>
    </submittedName>
</protein>
<dbReference type="EMBL" id="UGPW01000001">
    <property type="protein sequence ID" value="STY86541.1"/>
    <property type="molecule type" value="Genomic_DNA"/>
</dbReference>
<evidence type="ECO:0000313" key="4">
    <source>
        <dbReference type="Proteomes" id="UP000255102"/>
    </source>
</evidence>
<dbReference type="KEGG" id="moi:MOVS_02510"/>
<dbReference type="Proteomes" id="UP000255102">
    <property type="component" value="Unassembled WGS sequence"/>
</dbReference>
<evidence type="ECO:0000313" key="3">
    <source>
        <dbReference type="Proteomes" id="UP000076765"/>
    </source>
</evidence>
<accession>A0A378PID1</accession>
<keyword evidence="3" id="KW-1185">Reference proteome</keyword>
<dbReference type="Proteomes" id="UP000076765">
    <property type="component" value="Chromosome"/>
</dbReference>
<gene>
    <name evidence="1" type="ORF">MOVS_02510</name>
    <name evidence="2" type="ORF">NCTC11227_00528</name>
</gene>
<sequence>MSKLKSWNDFLEPMEHEIKDCSIVLGVGACRVDDCKGKFDGIRTHCNIRNPESNQKVKTCDYFYIPNEKTLFLCVEFSDLLAQKNTRDDSIDKIKSLDIIRSEKKSIIKKLDSVSLISDEMADKIVNTDFILRKLYSRKYSEFICDIPNENYSKHFLIVYYLPNSDEIDRARMSDSQNDTFHNEEERLNSKLATHLFAYINNKIHWLEIRTFQEVYCN</sequence>